<dbReference type="KEGG" id="shl:Shal_3328"/>
<organism evidence="6 7">
    <name type="scientific">Shewanella halifaxensis (strain HAW-EB4)</name>
    <dbReference type="NCBI Taxonomy" id="458817"/>
    <lineage>
        <taxon>Bacteria</taxon>
        <taxon>Pseudomonadati</taxon>
        <taxon>Pseudomonadota</taxon>
        <taxon>Gammaproteobacteria</taxon>
        <taxon>Alteromonadales</taxon>
        <taxon>Shewanellaceae</taxon>
        <taxon>Shewanella</taxon>
    </lineage>
</organism>
<dbReference type="Proteomes" id="UP000001317">
    <property type="component" value="Chromosome"/>
</dbReference>
<dbReference type="InterPro" id="IPR018485">
    <property type="entry name" value="FGGY_C"/>
</dbReference>
<dbReference type="Gene3D" id="3.30.420.40">
    <property type="match status" value="2"/>
</dbReference>
<dbReference type="eggNOG" id="COG1070">
    <property type="taxonomic scope" value="Bacteria"/>
</dbReference>
<dbReference type="PANTHER" id="PTHR43095">
    <property type="entry name" value="SUGAR KINASE"/>
    <property type="match status" value="1"/>
</dbReference>
<dbReference type="InterPro" id="IPR043129">
    <property type="entry name" value="ATPase_NBD"/>
</dbReference>
<comment type="similarity">
    <text evidence="1">Belongs to the FGGY kinase family.</text>
</comment>
<dbReference type="AlphaFoldDB" id="B0TRW2"/>
<name>B0TRW2_SHEHH</name>
<reference evidence="6" key="1">
    <citation type="submission" date="2008-01" db="EMBL/GenBank/DDBJ databases">
        <title>Complete sequence of Shewanella halifaxensis HAW-EB4.</title>
        <authorList>
            <consortium name="US DOE Joint Genome Institute"/>
            <person name="Copeland A."/>
            <person name="Lucas S."/>
            <person name="Lapidus A."/>
            <person name="Glavina del Rio T."/>
            <person name="Dalin E."/>
            <person name="Tice H."/>
            <person name="Bruce D."/>
            <person name="Goodwin L."/>
            <person name="Pitluck S."/>
            <person name="Sims D."/>
            <person name="Brettin T."/>
            <person name="Detter J.C."/>
            <person name="Han C."/>
            <person name="Kuske C.R."/>
            <person name="Schmutz J."/>
            <person name="Larimer F."/>
            <person name="Land M."/>
            <person name="Hauser L."/>
            <person name="Kyrpides N."/>
            <person name="Kim E."/>
            <person name="Zhao J.-S."/>
            <person name="Richardson P."/>
        </authorList>
    </citation>
    <scope>NUCLEOTIDE SEQUENCE [LARGE SCALE GENOMIC DNA]</scope>
    <source>
        <strain evidence="6">HAW-EB4</strain>
    </source>
</reference>
<dbReference type="Pfam" id="PF02782">
    <property type="entry name" value="FGGY_C"/>
    <property type="match status" value="1"/>
</dbReference>
<dbReference type="STRING" id="458817.Shal_3328"/>
<sequence>MIDKKQQSQTQTQMQIPAETPVERQADYILTIDNGTQSVRAIVFDAKGQLVAKSQVKLTPYESPQSGWCEQSGDYYWQNVCVACQALWQQGVDKARIKGMSVTTQRGTMLPLDRDGEPLYPAILWLDQRKAESESGLGGLWDPLFKLLGLSETIANFRSRAQPNWLYMAKPELWHKTHKFAFLSGFFHHKLTGEWADSVGSQVGYLPFDYKKHRWAPRWDWKWRALHVRPEQLLTLLKPGDKVGEITEKASEQTGLPQGLPVIAAAADKACEVLGSGGQNSDVGCLSFGTTATINVTMKRYTEAVRFLPAYPSAIAGAFCSEVMLYRGFWMVSWFKEQFAHIEQEKALQAGIEAEALFDELVSSVPPGSMGLMLQPYWGPGVKQPEAKGAVIGFGDVHTRAHLYRAILEGLAFGLKEGLEAIEKKGGCKVKELRISGGGAKSDAAMQIAADVFGLPAVRAHTVETSGLGAAIAASVGLGLHDDFDSAIKAMVHDGERFEPDNEHHLMYQRLYKEIYLDIYKKLQPLYGKIRDITGYPE</sequence>
<dbReference type="GO" id="GO:0016301">
    <property type="term" value="F:kinase activity"/>
    <property type="evidence" value="ECO:0007669"/>
    <property type="project" value="UniProtKB-KW"/>
</dbReference>
<dbReference type="PANTHER" id="PTHR43095:SF5">
    <property type="entry name" value="XYLULOSE KINASE"/>
    <property type="match status" value="1"/>
</dbReference>
<dbReference type="Pfam" id="PF00370">
    <property type="entry name" value="FGGY_N"/>
    <property type="match status" value="1"/>
</dbReference>
<evidence type="ECO:0000256" key="3">
    <source>
        <dbReference type="ARBA" id="ARBA00022777"/>
    </source>
</evidence>
<dbReference type="CDD" id="cd07779">
    <property type="entry name" value="ASKHA_NBD_FGGY_YgcE-like"/>
    <property type="match status" value="1"/>
</dbReference>
<evidence type="ECO:0000256" key="1">
    <source>
        <dbReference type="ARBA" id="ARBA00009156"/>
    </source>
</evidence>
<dbReference type="HOGENOM" id="CLU_009281_3_4_6"/>
<dbReference type="PIRSF" id="PIRSF000538">
    <property type="entry name" value="GlpK"/>
    <property type="match status" value="1"/>
</dbReference>
<proteinExistence type="inferred from homology"/>
<protein>
    <submittedName>
        <fullName evidence="6">Carbohydrate kinase FGGY</fullName>
    </submittedName>
</protein>
<dbReference type="GO" id="GO:0005975">
    <property type="term" value="P:carbohydrate metabolic process"/>
    <property type="evidence" value="ECO:0007669"/>
    <property type="project" value="InterPro"/>
</dbReference>
<dbReference type="InterPro" id="IPR018484">
    <property type="entry name" value="FGGY_N"/>
</dbReference>
<keyword evidence="2" id="KW-0808">Transferase</keyword>
<dbReference type="InterPro" id="IPR000577">
    <property type="entry name" value="Carb_kinase_FGGY"/>
</dbReference>
<accession>B0TRW2</accession>
<keyword evidence="3 6" id="KW-0418">Kinase</keyword>
<dbReference type="SUPFAM" id="SSF53067">
    <property type="entry name" value="Actin-like ATPase domain"/>
    <property type="match status" value="2"/>
</dbReference>
<gene>
    <name evidence="6" type="ordered locus">Shal_3328</name>
</gene>
<dbReference type="EMBL" id="CP000931">
    <property type="protein sequence ID" value="ABZ77874.1"/>
    <property type="molecule type" value="Genomic_DNA"/>
</dbReference>
<evidence type="ECO:0000313" key="6">
    <source>
        <dbReference type="EMBL" id="ABZ77874.1"/>
    </source>
</evidence>
<feature type="domain" description="Carbohydrate kinase FGGY N-terminal" evidence="4">
    <location>
        <begin position="28"/>
        <end position="275"/>
    </location>
</feature>
<evidence type="ECO:0000313" key="7">
    <source>
        <dbReference type="Proteomes" id="UP000001317"/>
    </source>
</evidence>
<dbReference type="InterPro" id="IPR050406">
    <property type="entry name" value="FGGY_Carb_Kinase"/>
</dbReference>
<evidence type="ECO:0000256" key="2">
    <source>
        <dbReference type="ARBA" id="ARBA00022679"/>
    </source>
</evidence>
<evidence type="ECO:0000259" key="5">
    <source>
        <dbReference type="Pfam" id="PF02782"/>
    </source>
</evidence>
<evidence type="ECO:0000259" key="4">
    <source>
        <dbReference type="Pfam" id="PF00370"/>
    </source>
</evidence>
<keyword evidence="7" id="KW-1185">Reference proteome</keyword>
<feature type="domain" description="Carbohydrate kinase FGGY C-terminal" evidence="5">
    <location>
        <begin position="286"/>
        <end position="477"/>
    </location>
</feature>